<dbReference type="Pfam" id="PF09331">
    <property type="entry name" value="DUF1985"/>
    <property type="match status" value="1"/>
</dbReference>
<evidence type="ECO:0008006" key="8">
    <source>
        <dbReference type="Google" id="ProtNLM"/>
    </source>
</evidence>
<evidence type="ECO:0000256" key="1">
    <source>
        <dbReference type="ARBA" id="ARBA00022670"/>
    </source>
</evidence>
<dbReference type="InterPro" id="IPR003653">
    <property type="entry name" value="Peptidase_C48_C"/>
</dbReference>
<dbReference type="InterPro" id="IPR015410">
    <property type="entry name" value="DUF1985"/>
</dbReference>
<feature type="coiled-coil region" evidence="3">
    <location>
        <begin position="259"/>
        <end position="293"/>
    </location>
</feature>
<keyword evidence="7" id="KW-1185">Reference proteome</keyword>
<gene>
    <name evidence="6" type="ORF">KY290_012515</name>
</gene>
<accession>A0ABQ7W5M2</accession>
<feature type="domain" description="Ubiquitin-like protease family profile" evidence="4">
    <location>
        <begin position="539"/>
        <end position="590"/>
    </location>
</feature>
<comment type="caution">
    <text evidence="6">The sequence shown here is derived from an EMBL/GenBank/DDBJ whole genome shotgun (WGS) entry which is preliminary data.</text>
</comment>
<dbReference type="PANTHER" id="PTHR48449:SF1">
    <property type="entry name" value="DUF1985 DOMAIN-CONTAINING PROTEIN"/>
    <property type="match status" value="1"/>
</dbReference>
<dbReference type="EMBL" id="JAIVGD010000005">
    <property type="protein sequence ID" value="KAH0775378.1"/>
    <property type="molecule type" value="Genomic_DNA"/>
</dbReference>
<feature type="domain" description="DUF1985" evidence="5">
    <location>
        <begin position="90"/>
        <end position="175"/>
    </location>
</feature>
<evidence type="ECO:0000313" key="6">
    <source>
        <dbReference type="EMBL" id="KAH0775378.1"/>
    </source>
</evidence>
<evidence type="ECO:0000256" key="2">
    <source>
        <dbReference type="ARBA" id="ARBA00022801"/>
    </source>
</evidence>
<reference evidence="6 7" key="1">
    <citation type="journal article" date="2021" name="bioRxiv">
        <title>Chromosome-scale and haplotype-resolved genome assembly of a tetraploid potato cultivar.</title>
        <authorList>
            <person name="Sun H."/>
            <person name="Jiao W.-B."/>
            <person name="Krause K."/>
            <person name="Campoy J.A."/>
            <person name="Goel M."/>
            <person name="Folz-Donahue K."/>
            <person name="Kukat C."/>
            <person name="Huettel B."/>
            <person name="Schneeberger K."/>
        </authorList>
    </citation>
    <scope>NUCLEOTIDE SEQUENCE [LARGE SCALE GENOMIC DNA]</scope>
    <source>
        <strain evidence="6">SolTubOtavaFocal</strain>
        <tissue evidence="6">Leaves</tissue>
    </source>
</reference>
<protein>
    <recommendedName>
        <fullName evidence="8">Ulp1 protease family, C-terminal catalytic domain containing protein</fullName>
    </recommendedName>
</protein>
<evidence type="ECO:0000259" key="5">
    <source>
        <dbReference type="Pfam" id="PF09331"/>
    </source>
</evidence>
<keyword evidence="3" id="KW-0175">Coiled coil</keyword>
<dbReference type="Pfam" id="PF02902">
    <property type="entry name" value="Peptidase_C48"/>
    <property type="match status" value="1"/>
</dbReference>
<dbReference type="PANTHER" id="PTHR48449">
    <property type="entry name" value="DUF1985 DOMAIN-CONTAINING PROTEIN"/>
    <property type="match status" value="1"/>
</dbReference>
<proteinExistence type="predicted"/>
<keyword evidence="2" id="KW-0378">Hydrolase</keyword>
<evidence type="ECO:0000256" key="3">
    <source>
        <dbReference type="SAM" id="Coils"/>
    </source>
</evidence>
<dbReference type="Proteomes" id="UP000826656">
    <property type="component" value="Unassembled WGS sequence"/>
</dbReference>
<organism evidence="6 7">
    <name type="scientific">Solanum tuberosum</name>
    <name type="common">Potato</name>
    <dbReference type="NCBI Taxonomy" id="4113"/>
    <lineage>
        <taxon>Eukaryota</taxon>
        <taxon>Viridiplantae</taxon>
        <taxon>Streptophyta</taxon>
        <taxon>Embryophyta</taxon>
        <taxon>Tracheophyta</taxon>
        <taxon>Spermatophyta</taxon>
        <taxon>Magnoliopsida</taxon>
        <taxon>eudicotyledons</taxon>
        <taxon>Gunneridae</taxon>
        <taxon>Pentapetalae</taxon>
        <taxon>asterids</taxon>
        <taxon>lamiids</taxon>
        <taxon>Solanales</taxon>
        <taxon>Solanaceae</taxon>
        <taxon>Solanoideae</taxon>
        <taxon>Solaneae</taxon>
        <taxon>Solanum</taxon>
    </lineage>
</organism>
<keyword evidence="1" id="KW-0645">Protease</keyword>
<sequence>MKGETSRAPNPKIKVRAKKFNFRSGKVVPKEKKKYSHWCSYTNMDVCDDIRNRLNDQQFLQFKESPFGLFLDMPHIKVQPQLLRSLLLVETENDRDDMLIVNVNDTELKFGIREFAVITGLKCGLDSDFYSDPDSPNRLLAQYFPGIKQVRKSEFINAFNAKDFIEPGDVFKMALVDRSVATRICTTTPRILNWRTSDSLIYFEFLKNTMFRKYGNQIKFSNIVLTDVELADMDPSIMPESTNNQDEGVKMALTDEERYLRLKNEIVNVREDLKDLRTKVDDHIKDLKAYIDDSMKLLIEEFRSSKKKSSESPTHEKFFPVQDVEINQTVDTFGMKNSDTVASENEVDDSSGMNLSDTVSKYDVPGTSSTKTPTLDGFPPFTDTQMVALDPILNETVTPQLQMRIKNSGKYDTSPYVQLPEGGNSCEKRMIFSNAKHPFEKFKGFDCSADLINKFVDWVYQNVSQRRNRKSAYTAVYDKLKPELDLGIVKVKKMDWFHIMVHDGRPWEDEAVESIARMIPLFFSSIGYYGKRSDIQWHMEPAYFDKSEMEPLEYKMQRNIPQQHPDSNDSGLYACVFAELITHGVFEIPSQCFMPKLHRKRYGALLWEYATSKLSQGAISEGEKFQMPNPTPRVYK</sequence>
<evidence type="ECO:0000259" key="4">
    <source>
        <dbReference type="Pfam" id="PF02902"/>
    </source>
</evidence>
<evidence type="ECO:0000313" key="7">
    <source>
        <dbReference type="Proteomes" id="UP000826656"/>
    </source>
</evidence>
<name>A0ABQ7W5M2_SOLTU</name>